<evidence type="ECO:0000256" key="2">
    <source>
        <dbReference type="ARBA" id="ARBA00023054"/>
    </source>
</evidence>
<feature type="region of interest" description="Disordered" evidence="6">
    <location>
        <begin position="307"/>
        <end position="365"/>
    </location>
</feature>
<evidence type="ECO:0008006" key="11">
    <source>
        <dbReference type="Google" id="ProtNLM"/>
    </source>
</evidence>
<dbReference type="Pfam" id="PF10537">
    <property type="entry name" value="WAC_Acf1_DNA_bd"/>
    <property type="match status" value="1"/>
</dbReference>
<evidence type="ECO:0000256" key="5">
    <source>
        <dbReference type="SAM" id="Coils"/>
    </source>
</evidence>
<feature type="compositionally biased region" description="Basic and acidic residues" evidence="6">
    <location>
        <begin position="328"/>
        <end position="359"/>
    </location>
</feature>
<name>A0A9P7GQ45_9AGAR</name>
<dbReference type="PROSITE" id="PS50827">
    <property type="entry name" value="DDT"/>
    <property type="match status" value="1"/>
</dbReference>
<feature type="domain" description="DDT" evidence="7">
    <location>
        <begin position="403"/>
        <end position="466"/>
    </location>
</feature>
<dbReference type="GO" id="GO:0000781">
    <property type="term" value="C:chromosome, telomeric region"/>
    <property type="evidence" value="ECO:0007669"/>
    <property type="project" value="GOC"/>
</dbReference>
<feature type="compositionally biased region" description="Basic and acidic residues" evidence="6">
    <location>
        <begin position="307"/>
        <end position="317"/>
    </location>
</feature>
<keyword evidence="3 4" id="KW-0539">Nucleus</keyword>
<dbReference type="GO" id="GO:0031509">
    <property type="term" value="P:subtelomeric heterochromatin formation"/>
    <property type="evidence" value="ECO:0007669"/>
    <property type="project" value="TreeGrafter"/>
</dbReference>
<evidence type="ECO:0000313" key="10">
    <source>
        <dbReference type="Proteomes" id="UP000717328"/>
    </source>
</evidence>
<dbReference type="Pfam" id="PF15613">
    <property type="entry name" value="WSD"/>
    <property type="match status" value="1"/>
</dbReference>
<dbReference type="Pfam" id="PF15612">
    <property type="entry name" value="WHIM1"/>
    <property type="match status" value="1"/>
</dbReference>
<dbReference type="AlphaFoldDB" id="A0A9P7GQ45"/>
<dbReference type="PROSITE" id="PS51136">
    <property type="entry name" value="WAC"/>
    <property type="match status" value="1"/>
</dbReference>
<feature type="region of interest" description="Disordered" evidence="6">
    <location>
        <begin position="676"/>
        <end position="699"/>
    </location>
</feature>
<proteinExistence type="predicted"/>
<keyword evidence="2 5" id="KW-0175">Coiled coil</keyword>
<dbReference type="GO" id="GO:0000785">
    <property type="term" value="C:chromatin"/>
    <property type="evidence" value="ECO:0007669"/>
    <property type="project" value="UniProtKB-ARBA"/>
</dbReference>
<feature type="coiled-coil region" evidence="5">
    <location>
        <begin position="724"/>
        <end position="758"/>
    </location>
</feature>
<dbReference type="OrthoDB" id="332390at2759"/>
<evidence type="ECO:0000259" key="8">
    <source>
        <dbReference type="PROSITE" id="PS51136"/>
    </source>
</evidence>
<gene>
    <name evidence="9" type="ORF">H0H81_003752</name>
</gene>
<organism evidence="9 10">
    <name type="scientific">Sphagnurus paluster</name>
    <dbReference type="NCBI Taxonomy" id="117069"/>
    <lineage>
        <taxon>Eukaryota</taxon>
        <taxon>Fungi</taxon>
        <taxon>Dikarya</taxon>
        <taxon>Basidiomycota</taxon>
        <taxon>Agaricomycotina</taxon>
        <taxon>Agaricomycetes</taxon>
        <taxon>Agaricomycetidae</taxon>
        <taxon>Agaricales</taxon>
        <taxon>Tricholomatineae</taxon>
        <taxon>Lyophyllaceae</taxon>
        <taxon>Sphagnurus</taxon>
    </lineage>
</organism>
<evidence type="ECO:0000256" key="3">
    <source>
        <dbReference type="ARBA" id="ARBA00023242"/>
    </source>
</evidence>
<dbReference type="PANTHER" id="PTHR32075:SF6">
    <property type="entry name" value="ISWI CHROMATIN-REMODELING COMPLEX SUBUNIT YPL216W-RELATED"/>
    <property type="match status" value="1"/>
</dbReference>
<evidence type="ECO:0000259" key="7">
    <source>
        <dbReference type="PROSITE" id="PS50827"/>
    </source>
</evidence>
<protein>
    <recommendedName>
        <fullName evidence="11">Chromatin remodeling complex protein</fullName>
    </recommendedName>
</protein>
<feature type="domain" description="WAC" evidence="8">
    <location>
        <begin position="28"/>
        <end position="137"/>
    </location>
</feature>
<dbReference type="Pfam" id="PF02791">
    <property type="entry name" value="DDT"/>
    <property type="match status" value="1"/>
</dbReference>
<dbReference type="InterPro" id="IPR018501">
    <property type="entry name" value="DDT_dom"/>
</dbReference>
<dbReference type="InterPro" id="IPR028942">
    <property type="entry name" value="WHIM1_dom"/>
</dbReference>
<reference evidence="9" key="2">
    <citation type="submission" date="2021-10" db="EMBL/GenBank/DDBJ databases">
        <title>Phylogenomics reveals ancestral predisposition of the termite-cultivated fungus Termitomyces towards a domesticated lifestyle.</title>
        <authorList>
            <person name="Auxier B."/>
            <person name="Grum-Grzhimaylo A."/>
            <person name="Cardenas M.E."/>
            <person name="Lodge J.D."/>
            <person name="Laessoe T."/>
            <person name="Pedersen O."/>
            <person name="Smith M.E."/>
            <person name="Kuyper T.W."/>
            <person name="Franco-Molano E.A."/>
            <person name="Baroni T.J."/>
            <person name="Aanen D.K."/>
        </authorList>
    </citation>
    <scope>NUCLEOTIDE SEQUENCE</scope>
    <source>
        <strain evidence="9">D49</strain>
    </source>
</reference>
<feature type="region of interest" description="Disordered" evidence="6">
    <location>
        <begin position="557"/>
        <end position="576"/>
    </location>
</feature>
<evidence type="ECO:0000256" key="1">
    <source>
        <dbReference type="ARBA" id="ARBA00004123"/>
    </source>
</evidence>
<feature type="region of interest" description="Disordered" evidence="6">
    <location>
        <begin position="152"/>
        <end position="172"/>
    </location>
</feature>
<dbReference type="PANTHER" id="PTHR32075">
    <property type="entry name" value="ISWI CHROMATIN-REMODELING COMPLEX SUBUNIT YPL216W-RELATED"/>
    <property type="match status" value="1"/>
</dbReference>
<feature type="coiled-coil region" evidence="5">
    <location>
        <begin position="617"/>
        <end position="651"/>
    </location>
</feature>
<dbReference type="GO" id="GO:0005634">
    <property type="term" value="C:nucleus"/>
    <property type="evidence" value="ECO:0007669"/>
    <property type="project" value="UniProtKB-SubCell"/>
</dbReference>
<sequence>MPTCRRKRVVLTEPSTALLHAARSDPTREVFYLKETGEIFETYEAYAARMSFYRLKQFQCEVTGKSGLDYFQAVDSEKQEARTMHHRFSEPLKPAVLKAVQWQVMGRLDHLVEAVYERFKDRYFKGERVVVDLSGTKYYAVVERVYPPKYSSDMGARDAHKESSSSSTSTLEDDVPHIIGGDLKIPTKDALAQDSPNLYFYWVHILELEKDKSHEKKQATPKNADKDGKVGSLMEVQCGMMSRDRLSFSKSILRRFIRDCVDREAAVASPWTVKPAIAKRYGLESIMPEETRKGVESIKKGEIDKRKKVWEDKEGPPTKKQKKMTPAQEERAEKREREAREKLEKQKHAKEEAERLAAEKKKKKPVRYPTEDLDVRLAEKDKKAGMKVQRPLASRDVPFNDTPGTFEAFLLGWNFLVVYGQPLHLSSFTLDEFEHAIRHSAADPPCALLAEVHSTLIYNLRTVPFQRHSALVSLMRVHDELVKQQDDSEDIFLGIPFEELTAAMADVGNNWERVPLRHTEGREGWEDALVGCLKDHATVTNFPRLREVLTRLLFAPEPSAESPSSSSSRVSTPISSSLVQRSIPAERYYALPPQDKIAILSFMCNMAISSKSIHAHMESCEEQLTALRKEKIDVNRMKKQYIEEMSALKEESKEDPAAVKNGIDQDVVMADLSDLSDASEGGSETPWTSNGKKNSARQKELRLKAATTAHAKQREAARAKQASIKQALSDHRRLDEEVNKLERRLEGIEREFRKLLGSVRVKPLGRDRFYNRIWWFDGMGSASLVGSGGVAQYGTGRLFIQGPSEFDMDLLEQRKNEDIDGRRREEEGESGVLGSSEWAVYSDLEELDEFVAWLNTKGHREVALKTALTRWWTHITAGIRRRIADLNVNARLPEARRSARTKSGYDITREPYMTWTNRRAVASS</sequence>
<comment type="caution">
    <text evidence="9">The sequence shown here is derived from an EMBL/GenBank/DDBJ whole genome shotgun (WGS) entry which is preliminary data.</text>
</comment>
<dbReference type="InterPro" id="IPR013136">
    <property type="entry name" value="WSTF_Acf1_Cbp146"/>
</dbReference>
<evidence type="ECO:0000256" key="4">
    <source>
        <dbReference type="PROSITE-ProRule" id="PRU00475"/>
    </source>
</evidence>
<dbReference type="Proteomes" id="UP000717328">
    <property type="component" value="Unassembled WGS sequence"/>
</dbReference>
<reference evidence="9" key="1">
    <citation type="submission" date="2021-02" db="EMBL/GenBank/DDBJ databases">
        <authorList>
            <person name="Nieuwenhuis M."/>
            <person name="Van De Peppel L.J.J."/>
        </authorList>
    </citation>
    <scope>NUCLEOTIDE SEQUENCE</scope>
    <source>
        <strain evidence="9">D49</strain>
    </source>
</reference>
<evidence type="ECO:0000256" key="6">
    <source>
        <dbReference type="SAM" id="MobiDB-lite"/>
    </source>
</evidence>
<accession>A0A9P7GQ45</accession>
<comment type="subcellular location">
    <subcellularLocation>
        <location evidence="1 4">Nucleus</location>
    </subcellularLocation>
</comment>
<evidence type="ECO:0000313" key="9">
    <source>
        <dbReference type="EMBL" id="KAG5654744.1"/>
    </source>
</evidence>
<keyword evidence="10" id="KW-1185">Reference proteome</keyword>
<dbReference type="InterPro" id="IPR028941">
    <property type="entry name" value="WHIM2_dom"/>
</dbReference>
<dbReference type="EMBL" id="JABCKI010000001">
    <property type="protein sequence ID" value="KAG5654744.1"/>
    <property type="molecule type" value="Genomic_DNA"/>
</dbReference>